<reference evidence="2" key="1">
    <citation type="journal article" date="2023" name="Science">
        <title>Genome structures resolve the early diversification of teleost fishes.</title>
        <authorList>
            <person name="Parey E."/>
            <person name="Louis A."/>
            <person name="Montfort J."/>
            <person name="Bouchez O."/>
            <person name="Roques C."/>
            <person name="Iampietro C."/>
            <person name="Lluch J."/>
            <person name="Castinel A."/>
            <person name="Donnadieu C."/>
            <person name="Desvignes T."/>
            <person name="Floi Bucao C."/>
            <person name="Jouanno E."/>
            <person name="Wen M."/>
            <person name="Mejri S."/>
            <person name="Dirks R."/>
            <person name="Jansen H."/>
            <person name="Henkel C."/>
            <person name="Chen W.J."/>
            <person name="Zahm M."/>
            <person name="Cabau C."/>
            <person name="Klopp C."/>
            <person name="Thompson A.W."/>
            <person name="Robinson-Rechavi M."/>
            <person name="Braasch I."/>
            <person name="Lecointre G."/>
            <person name="Bobe J."/>
            <person name="Postlethwait J.H."/>
            <person name="Berthelot C."/>
            <person name="Roest Crollius H."/>
            <person name="Guiguen Y."/>
        </authorList>
    </citation>
    <scope>NUCLEOTIDE SEQUENCE</scope>
    <source>
        <strain evidence="2">WJC10195</strain>
    </source>
</reference>
<keyword evidence="3" id="KW-1185">Reference proteome</keyword>
<evidence type="ECO:0000256" key="1">
    <source>
        <dbReference type="SAM" id="MobiDB-lite"/>
    </source>
</evidence>
<name>A0A9Q1G3N0_SYNKA</name>
<evidence type="ECO:0000313" key="2">
    <source>
        <dbReference type="EMBL" id="KAJ8374413.1"/>
    </source>
</evidence>
<dbReference type="EMBL" id="JAINUF010000002">
    <property type="protein sequence ID" value="KAJ8374413.1"/>
    <property type="molecule type" value="Genomic_DNA"/>
</dbReference>
<dbReference type="Proteomes" id="UP001152622">
    <property type="component" value="Chromosome 2"/>
</dbReference>
<protein>
    <submittedName>
        <fullName evidence="2">Uncharacterized protein</fullName>
    </submittedName>
</protein>
<organism evidence="2 3">
    <name type="scientific">Synaphobranchus kaupii</name>
    <name type="common">Kaup's arrowtooth eel</name>
    <dbReference type="NCBI Taxonomy" id="118154"/>
    <lineage>
        <taxon>Eukaryota</taxon>
        <taxon>Metazoa</taxon>
        <taxon>Chordata</taxon>
        <taxon>Craniata</taxon>
        <taxon>Vertebrata</taxon>
        <taxon>Euteleostomi</taxon>
        <taxon>Actinopterygii</taxon>
        <taxon>Neopterygii</taxon>
        <taxon>Teleostei</taxon>
        <taxon>Anguilliformes</taxon>
        <taxon>Synaphobranchidae</taxon>
        <taxon>Synaphobranchus</taxon>
    </lineage>
</organism>
<accession>A0A9Q1G3N0</accession>
<comment type="caution">
    <text evidence="2">The sequence shown here is derived from an EMBL/GenBank/DDBJ whole genome shotgun (WGS) entry which is preliminary data.</text>
</comment>
<dbReference type="AlphaFoldDB" id="A0A9Q1G3N0"/>
<gene>
    <name evidence="2" type="ORF">SKAU_G00049930</name>
</gene>
<proteinExistence type="predicted"/>
<evidence type="ECO:0000313" key="3">
    <source>
        <dbReference type="Proteomes" id="UP001152622"/>
    </source>
</evidence>
<feature type="region of interest" description="Disordered" evidence="1">
    <location>
        <begin position="69"/>
        <end position="102"/>
    </location>
</feature>
<sequence length="102" mass="11655">MAEMVMRCCVQVLSEGLALCSIDVVIRQTHWSHRPSHLQPSEFPWPSQLGAERLHHFLHTAPLPTPCQAGWGGRVAARRESARKRTLPPHRPDQKRQRYSSV</sequence>